<feature type="transmembrane region" description="Helical" evidence="1">
    <location>
        <begin position="109"/>
        <end position="131"/>
    </location>
</feature>
<dbReference type="eggNOG" id="COG4478">
    <property type="taxonomic scope" value="Bacteria"/>
</dbReference>
<dbReference type="PATRIC" id="fig|1122146.4.peg.1113"/>
<dbReference type="InterPro" id="IPR010178">
    <property type="entry name" value="Lit"/>
</dbReference>
<organism evidence="2 3">
    <name type="scientific">Ligilactobacillus ceti DSM 22408</name>
    <dbReference type="NCBI Taxonomy" id="1122146"/>
    <lineage>
        <taxon>Bacteria</taxon>
        <taxon>Bacillati</taxon>
        <taxon>Bacillota</taxon>
        <taxon>Bacilli</taxon>
        <taxon>Lactobacillales</taxon>
        <taxon>Lactobacillaceae</taxon>
        <taxon>Ligilactobacillus</taxon>
    </lineage>
</organism>
<proteinExistence type="predicted"/>
<evidence type="ECO:0000313" key="2">
    <source>
        <dbReference type="EMBL" id="KRN89958.1"/>
    </source>
</evidence>
<name>A0A0R2KQF9_9LACO</name>
<dbReference type="NCBIfam" id="TIGR01906">
    <property type="entry name" value="integ_TIGR01906"/>
    <property type="match status" value="1"/>
</dbReference>
<comment type="caution">
    <text evidence="2">The sequence shown here is derived from an EMBL/GenBank/DDBJ whole genome shotgun (WGS) entry which is preliminary data.</text>
</comment>
<evidence type="ECO:0008006" key="4">
    <source>
        <dbReference type="Google" id="ProtNLM"/>
    </source>
</evidence>
<evidence type="ECO:0000313" key="3">
    <source>
        <dbReference type="Proteomes" id="UP000051500"/>
    </source>
</evidence>
<dbReference type="AlphaFoldDB" id="A0A0R2KQF9"/>
<gene>
    <name evidence="2" type="ORF">IV53_GL001076</name>
</gene>
<reference evidence="2 3" key="1">
    <citation type="journal article" date="2015" name="Genome Announc.">
        <title>Expanding the biotechnology potential of lactobacilli through comparative genomics of 213 strains and associated genera.</title>
        <authorList>
            <person name="Sun Z."/>
            <person name="Harris H.M."/>
            <person name="McCann A."/>
            <person name="Guo C."/>
            <person name="Argimon S."/>
            <person name="Zhang W."/>
            <person name="Yang X."/>
            <person name="Jeffery I.B."/>
            <person name="Cooney J.C."/>
            <person name="Kagawa T.F."/>
            <person name="Liu W."/>
            <person name="Song Y."/>
            <person name="Salvetti E."/>
            <person name="Wrobel A."/>
            <person name="Rasinkangas P."/>
            <person name="Parkhill J."/>
            <person name="Rea M.C."/>
            <person name="O'Sullivan O."/>
            <person name="Ritari J."/>
            <person name="Douillard F.P."/>
            <person name="Paul Ross R."/>
            <person name="Yang R."/>
            <person name="Briner A.E."/>
            <person name="Felis G.E."/>
            <person name="de Vos W.M."/>
            <person name="Barrangou R."/>
            <person name="Klaenhammer T.R."/>
            <person name="Caufield P.W."/>
            <person name="Cui Y."/>
            <person name="Zhang H."/>
            <person name="O'Toole P.W."/>
        </authorList>
    </citation>
    <scope>NUCLEOTIDE SEQUENCE [LARGE SCALE GENOMIC DNA]</scope>
    <source>
        <strain evidence="2 3">DSM 22408</strain>
    </source>
</reference>
<accession>A0A0R2KQF9</accession>
<dbReference type="EMBL" id="JQBZ01000007">
    <property type="protein sequence ID" value="KRN89958.1"/>
    <property type="molecule type" value="Genomic_DNA"/>
</dbReference>
<keyword evidence="3" id="KW-1185">Reference proteome</keyword>
<protein>
    <recommendedName>
        <fullName evidence="4">Integral membrane protein</fullName>
    </recommendedName>
</protein>
<dbReference type="Pfam" id="PF07314">
    <property type="entry name" value="Lit"/>
    <property type="match status" value="1"/>
</dbReference>
<evidence type="ECO:0000256" key="1">
    <source>
        <dbReference type="SAM" id="Phobius"/>
    </source>
</evidence>
<sequence>MWLLIVVASLAFVINLRVLYYYVMMHDNLAQNINLTPDVLKHEYQMLISYLNYPWITELNLKIPMSVQGKHHFAVVKKMFFICYSLLVILIPINYYNWRSLRRKKQFVLLIRPFSCYFQLVLLGAVFWLFFFNQVFIDLHKIVFTDKSWIFSPITDPIILVLPAKFFFLAGCCWLVLVEGITFGLLKFFKVQ</sequence>
<feature type="transmembrane region" description="Helical" evidence="1">
    <location>
        <begin position="79"/>
        <end position="97"/>
    </location>
</feature>
<keyword evidence="1" id="KW-0472">Membrane</keyword>
<dbReference type="Proteomes" id="UP000051500">
    <property type="component" value="Unassembled WGS sequence"/>
</dbReference>
<dbReference type="STRING" id="1122146.IV53_GL001076"/>
<keyword evidence="1" id="KW-1133">Transmembrane helix</keyword>
<feature type="transmembrane region" description="Helical" evidence="1">
    <location>
        <begin position="166"/>
        <end position="186"/>
    </location>
</feature>
<keyword evidence="1" id="KW-0812">Transmembrane</keyword>